<sequence>MEQILKVDDLNKLLTTKNKHTVGDAIDVLPFLTKRTKAIKENFNGVLGEYIRRVCEVELAKNKRKESVEELLESDNELVSQILKQVSFDDENSKNDLERFIGSFLFNEENEIKPIHPYLFNYVPVPEKYDNEFNKYAQFLKDAFAGDSSALKETFNQKVHHDILTELILENIESLKDSKPKEQNYQSMLPSITGLYQEDLLYLSHHQEYFLQSFELLTHFYMMTYVCQLILKLERFESADYSEPSPLYYALDWESVSKRRKPADELEGFKFIKDKSSNLFVHIHTLSHLSHNRFNTSLSNNKKPLMNYKELYDLVTQKGQEDVLLKDLKAWIENYSEWQKMKDEPKPQSLEEAFSVMFSCLKHGMSTTVCEKYGKNIEDLGSGRFIKSRGSLGHVLNINHEMLLLLTAVSVKDKRIPLNQLFEEFEKRGVMFDRYSKKEIIALFDSLNILDKKSDSGDAQYVKPIL</sequence>
<organism evidence="1 2">
    <name type="scientific">Guptibacillus hwajinpoensis</name>
    <dbReference type="NCBI Taxonomy" id="208199"/>
    <lineage>
        <taxon>Bacteria</taxon>
        <taxon>Bacillati</taxon>
        <taxon>Bacillota</taxon>
        <taxon>Bacilli</taxon>
        <taxon>Bacillales</taxon>
        <taxon>Guptibacillaceae</taxon>
        <taxon>Guptibacillus</taxon>
    </lineage>
</organism>
<dbReference type="AlphaFoldDB" id="A0A845F0V3"/>
<reference evidence="1 2" key="1">
    <citation type="submission" date="2019-11" db="EMBL/GenBank/DDBJ databases">
        <title>Genome sequences of 17 halophilic strains isolated from different environments.</title>
        <authorList>
            <person name="Furrow R.E."/>
        </authorList>
    </citation>
    <scope>NUCLEOTIDE SEQUENCE [LARGE SCALE GENOMIC DNA]</scope>
    <source>
        <strain evidence="1 2">22506_14_FS</strain>
    </source>
</reference>
<protein>
    <submittedName>
        <fullName evidence="1">DNA phosphorothioation-dependent restriction protein DptG</fullName>
    </submittedName>
</protein>
<dbReference type="Proteomes" id="UP000447833">
    <property type="component" value="Unassembled WGS sequence"/>
</dbReference>
<dbReference type="RefSeq" id="WP_160919829.1">
    <property type="nucleotide sequence ID" value="NZ_WMEY01000004.1"/>
</dbReference>
<dbReference type="NCBIfam" id="TIGR03236">
    <property type="entry name" value="dnd_assoc_1"/>
    <property type="match status" value="1"/>
</dbReference>
<evidence type="ECO:0000313" key="1">
    <source>
        <dbReference type="EMBL" id="MYL64374.1"/>
    </source>
</evidence>
<proteinExistence type="predicted"/>
<accession>A0A845F0V3</accession>
<evidence type="ECO:0000313" key="2">
    <source>
        <dbReference type="Proteomes" id="UP000447833"/>
    </source>
</evidence>
<gene>
    <name evidence="1" type="primary">dptG</name>
    <name evidence="1" type="ORF">GLW07_13540</name>
</gene>
<name>A0A845F0V3_9BACL</name>
<dbReference type="EMBL" id="WMEY01000004">
    <property type="protein sequence ID" value="MYL64374.1"/>
    <property type="molecule type" value="Genomic_DNA"/>
</dbReference>
<dbReference type="InterPro" id="IPR017645">
    <property type="entry name" value="Dnd_assoc_1"/>
</dbReference>
<comment type="caution">
    <text evidence="1">The sequence shown here is derived from an EMBL/GenBank/DDBJ whole genome shotgun (WGS) entry which is preliminary data.</text>
</comment>